<dbReference type="InterPro" id="IPR000847">
    <property type="entry name" value="LysR_HTH_N"/>
</dbReference>
<evidence type="ECO:0000313" key="7">
    <source>
        <dbReference type="Proteomes" id="UP001232156"/>
    </source>
</evidence>
<evidence type="ECO:0000256" key="4">
    <source>
        <dbReference type="ARBA" id="ARBA00023163"/>
    </source>
</evidence>
<dbReference type="SUPFAM" id="SSF46785">
    <property type="entry name" value="Winged helix' DNA-binding domain"/>
    <property type="match status" value="1"/>
</dbReference>
<comment type="caution">
    <text evidence="6">The sequence shown here is derived from an EMBL/GenBank/DDBJ whole genome shotgun (WGS) entry which is preliminary data.</text>
</comment>
<accession>A0ABU1D9B3</accession>
<evidence type="ECO:0000256" key="2">
    <source>
        <dbReference type="ARBA" id="ARBA00023015"/>
    </source>
</evidence>
<protein>
    <submittedName>
        <fullName evidence="6">LysR substrate-binding domain-containing protein</fullName>
    </submittedName>
</protein>
<evidence type="ECO:0000313" key="6">
    <source>
        <dbReference type="EMBL" id="MDR4127044.1"/>
    </source>
</evidence>
<dbReference type="Pfam" id="PF00126">
    <property type="entry name" value="HTH_1"/>
    <property type="match status" value="1"/>
</dbReference>
<name>A0ABU1D9B3_9BURK</name>
<keyword evidence="7" id="KW-1185">Reference proteome</keyword>
<feature type="domain" description="HTH lysR-type" evidence="5">
    <location>
        <begin position="7"/>
        <end position="64"/>
    </location>
</feature>
<keyword evidence="4" id="KW-0804">Transcription</keyword>
<dbReference type="PANTHER" id="PTHR30537:SF5">
    <property type="entry name" value="HTH-TYPE TRANSCRIPTIONAL ACTIVATOR TTDR-RELATED"/>
    <property type="match status" value="1"/>
</dbReference>
<dbReference type="Gene3D" id="1.10.10.10">
    <property type="entry name" value="Winged helix-like DNA-binding domain superfamily/Winged helix DNA-binding domain"/>
    <property type="match status" value="1"/>
</dbReference>
<reference evidence="6 7" key="1">
    <citation type="submission" date="2023-08" db="EMBL/GenBank/DDBJ databases">
        <title>Alcaligenaceae gen. nov., a novel taxon isolated from the sludge of Yixing Pesticide Factory.</title>
        <authorList>
            <person name="Ruan L."/>
        </authorList>
    </citation>
    <scope>NUCLEOTIDE SEQUENCE [LARGE SCALE GENOMIC DNA]</scope>
    <source>
        <strain evidence="6 7">LG-2</strain>
    </source>
</reference>
<sequence length="319" mass="35104">MSTTSATPFADMHLLTILAETRSFTLAAERLGISRSSASMRIAALERAVGVPLVRRSTRRVTLTEAGQQMVEEVAPAFARIASSYHAAHDLTGAPRGRLRITAPVALGRQHISPLLGEFLLRYPQVSLELELTDRLVNLAHEGFDLAIRHARHVPDDFVVWELARSESLLVASRAYLERRGRPRHPSELVAHDCVLYMGSPGSLVFTRRGQRTKPVHVDVRGPFTANNSEVLREVVLAGVGVGLLPDFSVPGERGAQLERVLPEWEVQGYFGNFLLAVRPFSPRVPLAVHCLVQHLQAGLGGCAAARRRLLSANFEKKE</sequence>
<gene>
    <name evidence="6" type="ORF">Q8947_13770</name>
</gene>
<dbReference type="Pfam" id="PF03466">
    <property type="entry name" value="LysR_substrate"/>
    <property type="match status" value="1"/>
</dbReference>
<proteinExistence type="inferred from homology"/>
<dbReference type="EMBL" id="JAUZQE010000050">
    <property type="protein sequence ID" value="MDR4127044.1"/>
    <property type="molecule type" value="Genomic_DNA"/>
</dbReference>
<keyword evidence="2" id="KW-0805">Transcription regulation</keyword>
<dbReference type="CDD" id="cd08422">
    <property type="entry name" value="PBP2_CrgA_like"/>
    <property type="match status" value="1"/>
</dbReference>
<dbReference type="InterPro" id="IPR005119">
    <property type="entry name" value="LysR_subst-bd"/>
</dbReference>
<dbReference type="SUPFAM" id="SSF53850">
    <property type="entry name" value="Periplasmic binding protein-like II"/>
    <property type="match status" value="1"/>
</dbReference>
<keyword evidence="3" id="KW-0238">DNA-binding</keyword>
<dbReference type="PANTHER" id="PTHR30537">
    <property type="entry name" value="HTH-TYPE TRANSCRIPTIONAL REGULATOR"/>
    <property type="match status" value="1"/>
</dbReference>
<dbReference type="Proteomes" id="UP001232156">
    <property type="component" value="Unassembled WGS sequence"/>
</dbReference>
<evidence type="ECO:0000256" key="3">
    <source>
        <dbReference type="ARBA" id="ARBA00023125"/>
    </source>
</evidence>
<dbReference type="PROSITE" id="PS50931">
    <property type="entry name" value="HTH_LYSR"/>
    <property type="match status" value="1"/>
</dbReference>
<evidence type="ECO:0000259" key="5">
    <source>
        <dbReference type="PROSITE" id="PS50931"/>
    </source>
</evidence>
<dbReference type="Gene3D" id="3.40.190.290">
    <property type="match status" value="1"/>
</dbReference>
<organism evidence="6 7">
    <name type="scientific">Yanghanlia caeni</name>
    <dbReference type="NCBI Taxonomy" id="3064283"/>
    <lineage>
        <taxon>Bacteria</taxon>
        <taxon>Pseudomonadati</taxon>
        <taxon>Pseudomonadota</taxon>
        <taxon>Betaproteobacteria</taxon>
        <taxon>Burkholderiales</taxon>
        <taxon>Alcaligenaceae</taxon>
        <taxon>Yanghanlia</taxon>
    </lineage>
</organism>
<comment type="similarity">
    <text evidence="1">Belongs to the LysR transcriptional regulatory family.</text>
</comment>
<dbReference type="InterPro" id="IPR036388">
    <property type="entry name" value="WH-like_DNA-bd_sf"/>
</dbReference>
<evidence type="ECO:0000256" key="1">
    <source>
        <dbReference type="ARBA" id="ARBA00009437"/>
    </source>
</evidence>
<dbReference type="InterPro" id="IPR036390">
    <property type="entry name" value="WH_DNA-bd_sf"/>
</dbReference>
<dbReference type="InterPro" id="IPR058163">
    <property type="entry name" value="LysR-type_TF_proteobact-type"/>
</dbReference>
<dbReference type="RefSeq" id="WP_165277020.1">
    <property type="nucleotide sequence ID" value="NZ_JAUZQE010000050.1"/>
</dbReference>